<feature type="region of interest" description="Disordered" evidence="1">
    <location>
        <begin position="205"/>
        <end position="229"/>
    </location>
</feature>
<dbReference type="EMBL" id="CP070499">
    <property type="protein sequence ID" value="QSB15821.1"/>
    <property type="molecule type" value="Genomic_DNA"/>
</dbReference>
<keyword evidence="4" id="KW-1185">Reference proteome</keyword>
<dbReference type="AlphaFoldDB" id="A0A895YE13"/>
<feature type="transmembrane region" description="Helical" evidence="2">
    <location>
        <begin position="25"/>
        <end position="52"/>
    </location>
</feature>
<evidence type="ECO:0000256" key="1">
    <source>
        <dbReference type="SAM" id="MobiDB-lite"/>
    </source>
</evidence>
<evidence type="ECO:0000313" key="3">
    <source>
        <dbReference type="EMBL" id="QSB15821.1"/>
    </source>
</evidence>
<dbReference type="Pfam" id="PF04854">
    <property type="entry name" value="DUF624"/>
    <property type="match status" value="1"/>
</dbReference>
<organism evidence="3 4">
    <name type="scientific">Natronosporangium hydrolyticum</name>
    <dbReference type="NCBI Taxonomy" id="2811111"/>
    <lineage>
        <taxon>Bacteria</taxon>
        <taxon>Bacillati</taxon>
        <taxon>Actinomycetota</taxon>
        <taxon>Actinomycetes</taxon>
        <taxon>Micromonosporales</taxon>
        <taxon>Micromonosporaceae</taxon>
        <taxon>Natronosporangium</taxon>
    </lineage>
</organism>
<evidence type="ECO:0000313" key="4">
    <source>
        <dbReference type="Proteomes" id="UP000662857"/>
    </source>
</evidence>
<reference evidence="3" key="1">
    <citation type="submission" date="2021-02" db="EMBL/GenBank/DDBJ databases">
        <title>Natrosporangium hydrolyticum gen. nov., sp. nov, a haloalkaliphilic actinobacterium from a soda solonchak soil.</title>
        <authorList>
            <person name="Sorokin D.Y."/>
            <person name="Khijniak T.V."/>
            <person name="Zakharycheva A.P."/>
            <person name="Boueva O.V."/>
            <person name="Ariskina E.V."/>
            <person name="Hahnke R.L."/>
            <person name="Bunk B."/>
            <person name="Sproer C."/>
            <person name="Schumann P."/>
            <person name="Evtushenko L.I."/>
            <person name="Kublanov I.V."/>
        </authorList>
    </citation>
    <scope>NUCLEOTIDE SEQUENCE</scope>
    <source>
        <strain evidence="3">DSM 106523</strain>
    </source>
</reference>
<feature type="transmembrane region" description="Helical" evidence="2">
    <location>
        <begin position="147"/>
        <end position="167"/>
    </location>
</feature>
<dbReference type="KEGG" id="nhy:JQS43_05645"/>
<proteinExistence type="predicted"/>
<dbReference type="RefSeq" id="WP_239678009.1">
    <property type="nucleotide sequence ID" value="NZ_CP070499.1"/>
</dbReference>
<keyword evidence="2" id="KW-0812">Transmembrane</keyword>
<feature type="transmembrane region" description="Helical" evidence="2">
    <location>
        <begin position="106"/>
        <end position="126"/>
    </location>
</feature>
<gene>
    <name evidence="3" type="ORF">JQS43_05645</name>
</gene>
<dbReference type="InterPro" id="IPR006938">
    <property type="entry name" value="DUF624"/>
</dbReference>
<accession>A0A895YE13</accession>
<name>A0A895YE13_9ACTN</name>
<feature type="transmembrane region" description="Helical" evidence="2">
    <location>
        <begin position="73"/>
        <end position="94"/>
    </location>
</feature>
<protein>
    <submittedName>
        <fullName evidence="3">DUF624 domain-containing protein</fullName>
    </submittedName>
</protein>
<dbReference type="Proteomes" id="UP000662857">
    <property type="component" value="Chromosome"/>
</dbReference>
<keyword evidence="2" id="KW-1133">Transmembrane helix</keyword>
<evidence type="ECO:0000256" key="2">
    <source>
        <dbReference type="SAM" id="Phobius"/>
    </source>
</evidence>
<sequence length="229" mass="24897">MTEGHWSARLHSATSTVAWCAALNALWLVFTLLGGVVFGIGPATVAACVLARRRTLGESIQARDFAVIWWREVLRGSVVILPVVFVILALWSNYSFFSALGPDASAVRLVTLVACVLAIAVGCYVGPLYAHYQLPLWSYFFHASRVALARPASTVLLLAIFATAAFITAAAPVLLLFISIGAWLHTNTWLCVRFFEENERRLADPNIGPATTGPPRAPLALPTQPLRIR</sequence>
<keyword evidence="2" id="KW-0472">Membrane</keyword>